<evidence type="ECO:0000313" key="1">
    <source>
        <dbReference type="EMBL" id="RRT67804.1"/>
    </source>
</evidence>
<evidence type="ECO:0000313" key="2">
    <source>
        <dbReference type="Proteomes" id="UP000287651"/>
    </source>
</evidence>
<sequence length="88" mass="10012">MPFGSCHRYLPLRKKSDSNPKLRIAAVHLSTDPYEMRTSDQVSSGSHTSEVLDSPFSMRSLTVPPAIRNYCPIDFLSVFELAFPFYTR</sequence>
<dbReference type="AlphaFoldDB" id="A0A426ZV04"/>
<reference evidence="1 2" key="1">
    <citation type="journal article" date="2014" name="Agronomy (Basel)">
        <title>A Draft Genome Sequence for Ensete ventricosum, the Drought-Tolerant Tree Against Hunger.</title>
        <authorList>
            <person name="Harrison J."/>
            <person name="Moore K.A."/>
            <person name="Paszkiewicz K."/>
            <person name="Jones T."/>
            <person name="Grant M."/>
            <person name="Ambacheew D."/>
            <person name="Muzemil S."/>
            <person name="Studholme D.J."/>
        </authorList>
    </citation>
    <scope>NUCLEOTIDE SEQUENCE [LARGE SCALE GENOMIC DNA]</scope>
</reference>
<gene>
    <name evidence="1" type="ORF">B296_00006672</name>
</gene>
<name>A0A426ZV04_ENSVE</name>
<comment type="caution">
    <text evidence="1">The sequence shown here is derived from an EMBL/GenBank/DDBJ whole genome shotgun (WGS) entry which is preliminary data.</text>
</comment>
<organism evidence="1 2">
    <name type="scientific">Ensete ventricosum</name>
    <name type="common">Abyssinian banana</name>
    <name type="synonym">Musa ensete</name>
    <dbReference type="NCBI Taxonomy" id="4639"/>
    <lineage>
        <taxon>Eukaryota</taxon>
        <taxon>Viridiplantae</taxon>
        <taxon>Streptophyta</taxon>
        <taxon>Embryophyta</taxon>
        <taxon>Tracheophyta</taxon>
        <taxon>Spermatophyta</taxon>
        <taxon>Magnoliopsida</taxon>
        <taxon>Liliopsida</taxon>
        <taxon>Zingiberales</taxon>
        <taxon>Musaceae</taxon>
        <taxon>Ensete</taxon>
    </lineage>
</organism>
<dbReference type="EMBL" id="AMZH03004905">
    <property type="protein sequence ID" value="RRT67804.1"/>
    <property type="molecule type" value="Genomic_DNA"/>
</dbReference>
<proteinExistence type="predicted"/>
<dbReference type="Proteomes" id="UP000287651">
    <property type="component" value="Unassembled WGS sequence"/>
</dbReference>
<protein>
    <submittedName>
        <fullName evidence="1">Uncharacterized protein</fullName>
    </submittedName>
</protein>
<accession>A0A426ZV04</accession>